<protein>
    <submittedName>
        <fullName evidence="2">Uncharacterized protein</fullName>
    </submittedName>
</protein>
<dbReference type="EMBL" id="CP101873">
    <property type="protein sequence ID" value="WMT08410.1"/>
    <property type="molecule type" value="Genomic_DNA"/>
</dbReference>
<sequence>MTTGYVVDLDNGHNGYCVESLVGVTYCGETFDPAAVDRELYAIDRGEDHPHNYLCYDCSKADSRKIRGAVRGETA</sequence>
<accession>A0AAF0PC32</accession>
<evidence type="ECO:0000313" key="3">
    <source>
        <dbReference type="Proteomes" id="UP001224926"/>
    </source>
</evidence>
<dbReference type="GeneID" id="84216412"/>
<gene>
    <name evidence="2" type="ORF">NP511_01975</name>
    <name evidence="1" type="ORF">NP511_20690</name>
</gene>
<dbReference type="EMBL" id="CP101873">
    <property type="protein sequence ID" value="WMT07778.1"/>
    <property type="molecule type" value="Genomic_DNA"/>
</dbReference>
<keyword evidence="3" id="KW-1185">Reference proteome</keyword>
<reference evidence="2 3" key="1">
    <citation type="submission" date="2022-07" db="EMBL/GenBank/DDBJ databases">
        <title>Two temperate virus in Haloterrigena jeotgali A29.</title>
        <authorList>
            <person name="Deng X."/>
        </authorList>
    </citation>
    <scope>NUCLEOTIDE SEQUENCE [LARGE SCALE GENOMIC DNA]</scope>
    <source>
        <strain evidence="2 3">A29</strain>
    </source>
</reference>
<name>A0AAF0PC32_9EURY</name>
<proteinExistence type="predicted"/>
<organism evidence="2 3">
    <name type="scientific">Natrinema thermotolerans</name>
    <dbReference type="NCBI Taxonomy" id="121872"/>
    <lineage>
        <taxon>Archaea</taxon>
        <taxon>Methanobacteriati</taxon>
        <taxon>Methanobacteriota</taxon>
        <taxon>Stenosarchaea group</taxon>
        <taxon>Halobacteria</taxon>
        <taxon>Halobacteriales</taxon>
        <taxon>Natrialbaceae</taxon>
        <taxon>Natrinema</taxon>
    </lineage>
</organism>
<evidence type="ECO:0000313" key="1">
    <source>
        <dbReference type="EMBL" id="WMT07778.1"/>
    </source>
</evidence>
<dbReference type="Proteomes" id="UP001224926">
    <property type="component" value="Chromosome"/>
</dbReference>
<dbReference type="GeneID" id="39864882"/>
<dbReference type="RefSeq" id="WP_049964192.1">
    <property type="nucleotide sequence ID" value="NZ_CP101873.1"/>
</dbReference>
<dbReference type="AlphaFoldDB" id="A0AAF0PC32"/>
<evidence type="ECO:0000313" key="2">
    <source>
        <dbReference type="EMBL" id="WMT08410.1"/>
    </source>
</evidence>